<evidence type="ECO:0000313" key="6">
    <source>
        <dbReference type="EMBL" id="QHK18926.1"/>
    </source>
</evidence>
<dbReference type="SUPFAM" id="SSF103025">
    <property type="entry name" value="Folate-binding domain"/>
    <property type="match status" value="1"/>
</dbReference>
<protein>
    <submittedName>
        <fullName evidence="6">FAD-dependent oxidoreductase</fullName>
    </submittedName>
</protein>
<dbReference type="Gene3D" id="3.50.50.60">
    <property type="entry name" value="FAD/NAD(P)-binding domain"/>
    <property type="match status" value="1"/>
</dbReference>
<proteinExistence type="inferred from homology"/>
<feature type="domain" description="FAD dependent oxidoreductase" evidence="2">
    <location>
        <begin position="11"/>
        <end position="396"/>
    </location>
</feature>
<dbReference type="GO" id="GO:0005737">
    <property type="term" value="C:cytoplasm"/>
    <property type="evidence" value="ECO:0007669"/>
    <property type="project" value="TreeGrafter"/>
</dbReference>
<dbReference type="Proteomes" id="UP000464186">
    <property type="component" value="Chromosome"/>
</dbReference>
<evidence type="ECO:0000313" key="7">
    <source>
        <dbReference type="Proteomes" id="UP000464186"/>
    </source>
</evidence>
<feature type="domain" description="FAD dependent oxidoreductase central" evidence="5">
    <location>
        <begin position="399"/>
        <end position="452"/>
    </location>
</feature>
<dbReference type="Pfam" id="PF08669">
    <property type="entry name" value="GCV_T_C"/>
    <property type="match status" value="1"/>
</dbReference>
<dbReference type="SUPFAM" id="SSF101790">
    <property type="entry name" value="Aminomethyltransferase beta-barrel domain"/>
    <property type="match status" value="1"/>
</dbReference>
<dbReference type="Gene3D" id="3.30.70.1400">
    <property type="entry name" value="Aminomethyltransferase beta-barrel domains"/>
    <property type="match status" value="1"/>
</dbReference>
<dbReference type="Pfam" id="PF01571">
    <property type="entry name" value="GCV_T"/>
    <property type="match status" value="1"/>
</dbReference>
<dbReference type="InterPro" id="IPR036188">
    <property type="entry name" value="FAD/NAD-bd_sf"/>
</dbReference>
<sequence>MATARIDADTRILIIGAGVVGAALADDLTRHGMKSVTVVDQGPLYRTGGSSSHAPGFAFQTTGSSVMSELARRTLDKLDGLTLDGQWILKRVGGLELACDGERLEYLHRRHNLAQSWAVPSRIVSPEECGKLFPGLDSSAVLGGLHTPTDGVVKALRAVEWQARRAIANGARFYGHTEVTGFRMERGRVTGVDVGRTPPVPGNPSKGDQLPEGTSFLEADIVVVCAGLWGPGLGKLLGLELPMVPMEHCSASTDALPSLAGFSDEEEIDQPMVRHQATGSYFRQGGERILWGTYEHRVIPVDQSQIASPEDFARTQIEPAIHPLTWNDAKDGWNELRRLFPEANSCEPAEGYNGIFSFTPDGNPLLGEVPGIRGLWLGESVWLTQSAGVAGVLADWIVTGDPGVDTTSLDFRRFDQAHLTRSASIARASENYDEVYDISHPRNQTMQLRKFATTPFYVRQEALKAEFGTSQGGWERPLWYGTTKANQPAVPRDAWGTYGWSPSISAEARQAANGVGLVDRGAVSVFEVRGEDAGKHLDEILGSAVTLQVNGSAHAHLKSPSGGMAAVLTVLRTADDSFLVIGSSPEDVWHLRRKTPHSDTVTVSDLSSATTALALIGPDAATVLGSVTRGAAPAANSPETPVLDVGGVPARVVAETASGLGGWTLYTATEHGLYLWDLLVEAGAQHGIALVGDEAFTALRIANGVPAFGVEYGPRDNAFEAGLAGPSTDEGARPGHRLLVRLRMRSDLHAVVPGEPVSKDGCVVGFITSSAEDPASGHFLAFAWVDPEVAAVGAEVEISHLDQRWAACVERSR</sequence>
<dbReference type="KEGG" id="psey:GU243_03175"/>
<comment type="similarity">
    <text evidence="1">Belongs to the GcvT family.</text>
</comment>
<reference evidence="6 7" key="1">
    <citation type="submission" date="2020-01" db="EMBL/GenBank/DDBJ databases">
        <title>Pseudarthrobacter psychrotolerans sp. nov., isolated from antarctic soil.</title>
        <authorList>
            <person name="Shin Y."/>
            <person name="Park W."/>
        </authorList>
    </citation>
    <scope>NUCLEOTIDE SEQUENCE [LARGE SCALE GENOMIC DNA]</scope>
    <source>
        <strain evidence="6 7">YJ56</strain>
    </source>
</reference>
<dbReference type="Gene3D" id="2.40.30.110">
    <property type="entry name" value="Aminomethyltransferase beta-barrel domains"/>
    <property type="match status" value="1"/>
</dbReference>
<dbReference type="InterPro" id="IPR013977">
    <property type="entry name" value="GcvT_C"/>
</dbReference>
<evidence type="ECO:0000259" key="3">
    <source>
        <dbReference type="Pfam" id="PF01571"/>
    </source>
</evidence>
<evidence type="ECO:0000256" key="1">
    <source>
        <dbReference type="ARBA" id="ARBA00008609"/>
    </source>
</evidence>
<dbReference type="PANTHER" id="PTHR13847:SF181">
    <property type="entry name" value="TRANSFERASE CAF17, MITOCHONDRIAL-RELATED"/>
    <property type="match status" value="1"/>
</dbReference>
<name>A0A6P1NF43_9MICC</name>
<organism evidence="6 7">
    <name type="scientific">Pseudarthrobacter psychrotolerans</name>
    <dbReference type="NCBI Taxonomy" id="2697569"/>
    <lineage>
        <taxon>Bacteria</taxon>
        <taxon>Bacillati</taxon>
        <taxon>Actinomycetota</taxon>
        <taxon>Actinomycetes</taxon>
        <taxon>Micrococcales</taxon>
        <taxon>Micrococcaceae</taxon>
        <taxon>Pseudarthrobacter</taxon>
    </lineage>
</organism>
<accession>A0A6P1NF43</accession>
<dbReference type="InterPro" id="IPR029043">
    <property type="entry name" value="GcvT/YgfZ_C"/>
</dbReference>
<dbReference type="Pfam" id="PF16350">
    <property type="entry name" value="FAO_M"/>
    <property type="match status" value="1"/>
</dbReference>
<dbReference type="Gene3D" id="3.30.1360.120">
    <property type="entry name" value="Probable tRNA modification gtpase trme, domain 1"/>
    <property type="match status" value="1"/>
</dbReference>
<feature type="domain" description="Aminomethyltransferase C-terminal" evidence="4">
    <location>
        <begin position="737"/>
        <end position="808"/>
    </location>
</feature>
<dbReference type="InterPro" id="IPR032503">
    <property type="entry name" value="FAO_M"/>
</dbReference>
<dbReference type="PANTHER" id="PTHR13847">
    <property type="entry name" value="SARCOSINE DEHYDROGENASE-RELATED"/>
    <property type="match status" value="1"/>
</dbReference>
<dbReference type="EMBL" id="CP047898">
    <property type="protein sequence ID" value="QHK18926.1"/>
    <property type="molecule type" value="Genomic_DNA"/>
</dbReference>
<evidence type="ECO:0000259" key="4">
    <source>
        <dbReference type="Pfam" id="PF08669"/>
    </source>
</evidence>
<dbReference type="InterPro" id="IPR027266">
    <property type="entry name" value="TrmE/GcvT-like"/>
</dbReference>
<evidence type="ECO:0000259" key="2">
    <source>
        <dbReference type="Pfam" id="PF01266"/>
    </source>
</evidence>
<dbReference type="SUPFAM" id="SSF51905">
    <property type="entry name" value="FAD/NAD(P)-binding domain"/>
    <property type="match status" value="1"/>
</dbReference>
<dbReference type="Pfam" id="PF01266">
    <property type="entry name" value="DAO"/>
    <property type="match status" value="1"/>
</dbReference>
<feature type="domain" description="GCVT N-terminal" evidence="3">
    <location>
        <begin position="457"/>
        <end position="724"/>
    </location>
</feature>
<evidence type="ECO:0000259" key="5">
    <source>
        <dbReference type="Pfam" id="PF16350"/>
    </source>
</evidence>
<gene>
    <name evidence="6" type="ORF">GU243_03175</name>
</gene>
<dbReference type="InterPro" id="IPR006222">
    <property type="entry name" value="GCVT_N"/>
</dbReference>
<keyword evidence="7" id="KW-1185">Reference proteome</keyword>
<dbReference type="AlphaFoldDB" id="A0A6P1NF43"/>
<dbReference type="SUPFAM" id="SSF54373">
    <property type="entry name" value="FAD-linked reductases, C-terminal domain"/>
    <property type="match status" value="1"/>
</dbReference>
<dbReference type="Gene3D" id="3.30.9.10">
    <property type="entry name" value="D-Amino Acid Oxidase, subunit A, domain 2"/>
    <property type="match status" value="1"/>
</dbReference>
<dbReference type="InterPro" id="IPR006076">
    <property type="entry name" value="FAD-dep_OxRdtase"/>
</dbReference>